<feature type="coiled-coil region" evidence="2">
    <location>
        <begin position="449"/>
        <end position="490"/>
    </location>
</feature>
<dbReference type="AlphaFoldDB" id="A0A6L2Q4G8"/>
<reference evidence="6" key="1">
    <citation type="submission" date="2020-01" db="EMBL/GenBank/DDBJ databases">
        <title>Draft genome sequence of the Termite Coptotermes fromosanus.</title>
        <authorList>
            <person name="Itakura S."/>
            <person name="Yosikawa Y."/>
            <person name="Umezawa K."/>
        </authorList>
    </citation>
    <scope>NUCLEOTIDE SEQUENCE [LARGE SCALE GENOMIC DNA]</scope>
</reference>
<accession>A0A6L2Q4G8</accession>
<dbReference type="InterPro" id="IPR041611">
    <property type="entry name" value="SKICH"/>
</dbReference>
<dbReference type="EMBL" id="BLKM01001059">
    <property type="protein sequence ID" value="GFG39749.1"/>
    <property type="molecule type" value="Genomic_DNA"/>
</dbReference>
<dbReference type="PANTHER" id="PTHR31915:SF6">
    <property type="entry name" value="SKICH DOMAIN-CONTAINING PROTEIN"/>
    <property type="match status" value="1"/>
</dbReference>
<feature type="coiled-coil region" evidence="2">
    <location>
        <begin position="652"/>
        <end position="679"/>
    </location>
</feature>
<dbReference type="InParanoid" id="A0A6L2Q4G8"/>
<evidence type="ECO:0000256" key="2">
    <source>
        <dbReference type="SAM" id="Coils"/>
    </source>
</evidence>
<sequence>MEWDKQQDSVNTSMEEMLKDDLNKKYQTLDTKLDGLTKTLIISVIFHDIADTYPTDADICCRYSLTNGVTVSHGDRIALYRVGWSSVQEHIAFELVPMTDATELQVLIKASSLPKDGDEFYQLCYVTINDMVCGASVPFQFRQLQENELCAVEEQDSVMVVRSRTAFTEEKLRQAFVANELLQDEKGNLEEKVKMWDSKYSKIAAELQAILERLSNLETEKKTVEKKLEDNMCFVHQVEQLQQDLLVSDEEKSQIVSKLNKAEQHIQVLTATVDTLSADKERMAQLLRNKTQNESGCAVKISQYGAQVDSLTHMLEALTQSKELVAQELAVARAANCEVRLTFMSHLFIDFMFHNAKQRVQEENKILQEEAASAKKISEEREKQINELQTEKEYLLSELVQAASKRIKEIKIMTEVYEGRLEELVDKVTLVKKDLCMVKAEADKRTKEAMDATEMNKCLTQQLLEAQNKISEQEHSIAELTCEKERLAADLWKIVDSRSKLIRHNEHLADHLVDLENESCPLKLQPQELSAELEEKTHFCKDFTDLEHRIANLEIAKEEVTADVNVQLERINAIAERLSELDTEEEKLHCEQQGVAAICDQQGNALIETVNELTSLEERLRKDYLMEGDAELHNNSEADNLKAAVNELAVYMESCRMRISEINQRRKEITEEKSVLMQQQSHALERKNEYKREEQIYHELTALQEREREIVYEWGGPLTALQTQLDHSLAAEEKLPLMGQEKAEPQQEFEETSSLQEQQCGSLNATEMNVWQRKEQQLKLRLQMAAIEYRKLYAEKQKLEKRLAKLHHRLNEKKAKSSSSEESQASGCVVRGQPATEEQAVESDSSSTNDSFASSFAAIILGIPP</sequence>
<comment type="caution">
    <text evidence="5">The sequence shown here is derived from an EMBL/GenBank/DDBJ whole genome shotgun (WGS) entry which is preliminary data.</text>
</comment>
<feature type="coiled-coil region" evidence="2">
    <location>
        <begin position="357"/>
        <end position="405"/>
    </location>
</feature>
<feature type="region of interest" description="Disordered" evidence="3">
    <location>
        <begin position="810"/>
        <end position="850"/>
    </location>
</feature>
<dbReference type="InterPro" id="IPR051002">
    <property type="entry name" value="UBA_autophagy_assoc_protein"/>
</dbReference>
<evidence type="ECO:0000256" key="1">
    <source>
        <dbReference type="ARBA" id="ARBA00023054"/>
    </source>
</evidence>
<dbReference type="PANTHER" id="PTHR31915">
    <property type="entry name" value="SKICH DOMAIN-CONTAINING PROTEIN"/>
    <property type="match status" value="1"/>
</dbReference>
<evidence type="ECO:0000259" key="4">
    <source>
        <dbReference type="Pfam" id="PF17751"/>
    </source>
</evidence>
<protein>
    <recommendedName>
        <fullName evidence="4">SKICH domain-containing protein</fullName>
    </recommendedName>
</protein>
<proteinExistence type="predicted"/>
<organism evidence="5 6">
    <name type="scientific">Coptotermes formosanus</name>
    <name type="common">Formosan subterranean termite</name>
    <dbReference type="NCBI Taxonomy" id="36987"/>
    <lineage>
        <taxon>Eukaryota</taxon>
        <taxon>Metazoa</taxon>
        <taxon>Ecdysozoa</taxon>
        <taxon>Arthropoda</taxon>
        <taxon>Hexapoda</taxon>
        <taxon>Insecta</taxon>
        <taxon>Pterygota</taxon>
        <taxon>Neoptera</taxon>
        <taxon>Polyneoptera</taxon>
        <taxon>Dictyoptera</taxon>
        <taxon>Blattodea</taxon>
        <taxon>Blattoidea</taxon>
        <taxon>Termitoidae</taxon>
        <taxon>Rhinotermitidae</taxon>
        <taxon>Coptotermes</taxon>
    </lineage>
</organism>
<gene>
    <name evidence="5" type="ORF">Cfor_08773</name>
</gene>
<dbReference type="OrthoDB" id="10015001at2759"/>
<feature type="domain" description="SKICH" evidence="4">
    <location>
        <begin position="44"/>
        <end position="141"/>
    </location>
</feature>
<feature type="compositionally biased region" description="Low complexity" evidence="3">
    <location>
        <begin position="817"/>
        <end position="826"/>
    </location>
</feature>
<dbReference type="Proteomes" id="UP000502823">
    <property type="component" value="Unassembled WGS sequence"/>
</dbReference>
<evidence type="ECO:0000313" key="6">
    <source>
        <dbReference type="Proteomes" id="UP000502823"/>
    </source>
</evidence>
<feature type="coiled-coil region" evidence="2">
    <location>
        <begin position="172"/>
        <end position="227"/>
    </location>
</feature>
<evidence type="ECO:0000313" key="5">
    <source>
        <dbReference type="EMBL" id="GFG39749.1"/>
    </source>
</evidence>
<dbReference type="Pfam" id="PF17751">
    <property type="entry name" value="SKICH"/>
    <property type="match status" value="1"/>
</dbReference>
<keyword evidence="6" id="KW-1185">Reference proteome</keyword>
<keyword evidence="1 2" id="KW-0175">Coiled coil</keyword>
<name>A0A6L2Q4G8_COPFO</name>
<evidence type="ECO:0000256" key="3">
    <source>
        <dbReference type="SAM" id="MobiDB-lite"/>
    </source>
</evidence>
<dbReference type="Gene3D" id="2.60.40.2840">
    <property type="match status" value="1"/>
</dbReference>